<dbReference type="Proteomes" id="UP001159405">
    <property type="component" value="Unassembled WGS sequence"/>
</dbReference>
<comment type="caution">
    <text evidence="2">The sequence shown here is derived from an EMBL/GenBank/DDBJ whole genome shotgun (WGS) entry which is preliminary data.</text>
</comment>
<proteinExistence type="predicted"/>
<feature type="non-terminal residue" evidence="2">
    <location>
        <position position="79"/>
    </location>
</feature>
<name>A0ABN8N0I7_9CNID</name>
<feature type="domain" description="Integrase core" evidence="1">
    <location>
        <begin position="9"/>
        <end position="43"/>
    </location>
</feature>
<feature type="non-terminal residue" evidence="2">
    <location>
        <position position="1"/>
    </location>
</feature>
<evidence type="ECO:0000259" key="1">
    <source>
        <dbReference type="Pfam" id="PF24764"/>
    </source>
</evidence>
<accession>A0ABN8N0I7</accession>
<dbReference type="Pfam" id="PF24764">
    <property type="entry name" value="rva_4"/>
    <property type="match status" value="1"/>
</dbReference>
<protein>
    <recommendedName>
        <fullName evidence="1">Integrase core domain-containing protein</fullName>
    </recommendedName>
</protein>
<evidence type="ECO:0000313" key="2">
    <source>
        <dbReference type="EMBL" id="CAH3040485.1"/>
    </source>
</evidence>
<dbReference type="EMBL" id="CALNXK010000008">
    <property type="protein sequence ID" value="CAH3040485.1"/>
    <property type="molecule type" value="Genomic_DNA"/>
</dbReference>
<keyword evidence="3" id="KW-1185">Reference proteome</keyword>
<dbReference type="InterPro" id="IPR058913">
    <property type="entry name" value="Integrase_dom_put"/>
</dbReference>
<gene>
    <name evidence="2" type="ORF">PLOB_00045711</name>
</gene>
<organism evidence="2 3">
    <name type="scientific">Porites lobata</name>
    <dbReference type="NCBI Taxonomy" id="104759"/>
    <lineage>
        <taxon>Eukaryota</taxon>
        <taxon>Metazoa</taxon>
        <taxon>Cnidaria</taxon>
        <taxon>Anthozoa</taxon>
        <taxon>Hexacorallia</taxon>
        <taxon>Scleractinia</taxon>
        <taxon>Fungiina</taxon>
        <taxon>Poritidae</taxon>
        <taxon>Porites</taxon>
    </lineage>
</organism>
<evidence type="ECO:0000313" key="3">
    <source>
        <dbReference type="Proteomes" id="UP001159405"/>
    </source>
</evidence>
<sequence>VTISVVSNRHIDGNHKLIQPYRIVIHGGLDGFSRMISDYAVSVPDTITTLTHNQELSLQDARDAVFQTGDHDGIIAYQV</sequence>
<reference evidence="2 3" key="1">
    <citation type="submission" date="2022-05" db="EMBL/GenBank/DDBJ databases">
        <authorList>
            <consortium name="Genoscope - CEA"/>
            <person name="William W."/>
        </authorList>
    </citation>
    <scope>NUCLEOTIDE SEQUENCE [LARGE SCALE GENOMIC DNA]</scope>
</reference>